<dbReference type="PANTHER" id="PTHR45614:SF253">
    <property type="entry name" value="CHROMOSOME UNDETERMINED SCAFFOLD_38, WHOLE GENOME SHOTGUN SEQUENCE"/>
    <property type="match status" value="1"/>
</dbReference>
<dbReference type="GeneID" id="94844978"/>
<accession>A0A1J4JG72</accession>
<name>A0A1J4JG72_9EUKA</name>
<dbReference type="InterPro" id="IPR050560">
    <property type="entry name" value="MYB_TF"/>
</dbReference>
<dbReference type="PROSITE" id="PS50090">
    <property type="entry name" value="MYB_LIKE"/>
    <property type="match status" value="2"/>
</dbReference>
<evidence type="ECO:0000259" key="3">
    <source>
        <dbReference type="PROSITE" id="PS51294"/>
    </source>
</evidence>
<keyword evidence="5" id="KW-1185">Reference proteome</keyword>
<dbReference type="GO" id="GO:0005634">
    <property type="term" value="C:nucleus"/>
    <property type="evidence" value="ECO:0007669"/>
    <property type="project" value="TreeGrafter"/>
</dbReference>
<evidence type="ECO:0000313" key="5">
    <source>
        <dbReference type="Proteomes" id="UP000179807"/>
    </source>
</evidence>
<protein>
    <submittedName>
        <fullName evidence="4">R2r3-MYB transcription factor</fullName>
    </submittedName>
</protein>
<feature type="domain" description="Myb-like" evidence="2">
    <location>
        <begin position="95"/>
        <end position="145"/>
    </location>
</feature>
<dbReference type="AlphaFoldDB" id="A0A1J4JG72"/>
<dbReference type="VEuPathDB" id="TrichDB:TRFO_35473"/>
<dbReference type="InterPro" id="IPR017930">
    <property type="entry name" value="Myb_dom"/>
</dbReference>
<feature type="domain" description="HTH myb-type" evidence="3">
    <location>
        <begin position="101"/>
        <end position="149"/>
    </location>
</feature>
<dbReference type="GO" id="GO:0000978">
    <property type="term" value="F:RNA polymerase II cis-regulatory region sequence-specific DNA binding"/>
    <property type="evidence" value="ECO:0007669"/>
    <property type="project" value="TreeGrafter"/>
</dbReference>
<evidence type="ECO:0000313" key="4">
    <source>
        <dbReference type="EMBL" id="OHS98144.1"/>
    </source>
</evidence>
<dbReference type="CDD" id="cd00167">
    <property type="entry name" value="SANT"/>
    <property type="match status" value="2"/>
</dbReference>
<dbReference type="Gene3D" id="1.10.10.60">
    <property type="entry name" value="Homeodomain-like"/>
    <property type="match status" value="2"/>
</dbReference>
<sequence length="241" mass="27405">MMQFIPQSQMQSLSAMNTFQNIQGFQCYSQGMMAPQPMSPVNSKGGARHKFTPEEDARLSELVSLYGARKWELIARSMPERSARQCRDRYSNYLKPGFFNGEWSREEDALLVRKYRELGPRWSQLKEFFRNRSPNAIKNRWNYFVSRQCVSEDGAFVDSSFESESDEISSPSVSSSPVAASPCEGKPEEKSNDLFEVLPDSLFADAAGACEEAPFNFEFSELGGFESCFDFGTEEMSLYSF</sequence>
<dbReference type="GO" id="GO:0000981">
    <property type="term" value="F:DNA-binding transcription factor activity, RNA polymerase II-specific"/>
    <property type="evidence" value="ECO:0007669"/>
    <property type="project" value="TreeGrafter"/>
</dbReference>
<comment type="caution">
    <text evidence="4">The sequence shown here is derived from an EMBL/GenBank/DDBJ whole genome shotgun (WGS) entry which is preliminary data.</text>
</comment>
<dbReference type="OrthoDB" id="2143914at2759"/>
<evidence type="ECO:0000259" key="2">
    <source>
        <dbReference type="PROSITE" id="PS50090"/>
    </source>
</evidence>
<feature type="domain" description="HTH myb-type" evidence="3">
    <location>
        <begin position="48"/>
        <end position="98"/>
    </location>
</feature>
<feature type="region of interest" description="Disordered" evidence="1">
    <location>
        <begin position="166"/>
        <end position="190"/>
    </location>
</feature>
<evidence type="ECO:0000256" key="1">
    <source>
        <dbReference type="SAM" id="MobiDB-lite"/>
    </source>
</evidence>
<dbReference type="Pfam" id="PF00249">
    <property type="entry name" value="Myb_DNA-binding"/>
    <property type="match status" value="2"/>
</dbReference>
<dbReference type="PANTHER" id="PTHR45614">
    <property type="entry name" value="MYB PROTEIN-RELATED"/>
    <property type="match status" value="1"/>
</dbReference>
<dbReference type="SMART" id="SM00717">
    <property type="entry name" value="SANT"/>
    <property type="match status" value="2"/>
</dbReference>
<organism evidence="4 5">
    <name type="scientific">Tritrichomonas foetus</name>
    <dbReference type="NCBI Taxonomy" id="1144522"/>
    <lineage>
        <taxon>Eukaryota</taxon>
        <taxon>Metamonada</taxon>
        <taxon>Parabasalia</taxon>
        <taxon>Tritrichomonadida</taxon>
        <taxon>Tritrichomonadidae</taxon>
        <taxon>Tritrichomonas</taxon>
    </lineage>
</organism>
<reference evidence="4" key="1">
    <citation type="submission" date="2016-10" db="EMBL/GenBank/DDBJ databases">
        <authorList>
            <person name="Benchimol M."/>
            <person name="Almeida L.G."/>
            <person name="Vasconcelos A.T."/>
            <person name="Perreira-Neves A."/>
            <person name="Rosa I.A."/>
            <person name="Tasca T."/>
            <person name="Bogo M.R."/>
            <person name="de Souza W."/>
        </authorList>
    </citation>
    <scope>NUCLEOTIDE SEQUENCE [LARGE SCALE GENOMIC DNA]</scope>
    <source>
        <strain evidence="4">K</strain>
    </source>
</reference>
<feature type="compositionally biased region" description="Low complexity" evidence="1">
    <location>
        <begin position="168"/>
        <end position="182"/>
    </location>
</feature>
<dbReference type="SUPFAM" id="SSF46689">
    <property type="entry name" value="Homeodomain-like"/>
    <property type="match status" value="1"/>
</dbReference>
<proteinExistence type="predicted"/>
<dbReference type="InterPro" id="IPR001005">
    <property type="entry name" value="SANT/Myb"/>
</dbReference>
<dbReference type="RefSeq" id="XP_068351281.1">
    <property type="nucleotide sequence ID" value="XM_068510274.1"/>
</dbReference>
<dbReference type="InterPro" id="IPR009057">
    <property type="entry name" value="Homeodomain-like_sf"/>
</dbReference>
<dbReference type="Proteomes" id="UP000179807">
    <property type="component" value="Unassembled WGS sequence"/>
</dbReference>
<feature type="domain" description="Myb-like" evidence="2">
    <location>
        <begin position="43"/>
        <end position="94"/>
    </location>
</feature>
<gene>
    <name evidence="4" type="ORF">TRFO_35473</name>
</gene>
<dbReference type="PROSITE" id="PS51294">
    <property type="entry name" value="HTH_MYB"/>
    <property type="match status" value="2"/>
</dbReference>
<dbReference type="EMBL" id="MLAK01001072">
    <property type="protein sequence ID" value="OHS98144.1"/>
    <property type="molecule type" value="Genomic_DNA"/>
</dbReference>